<reference evidence="1" key="1">
    <citation type="submission" date="2024-03" db="EMBL/GenBank/DDBJ databases">
        <title>Diverse circular DNA viruses in blood, oral, and fecal samples of captive lemurs.</title>
        <authorList>
            <person name="Paietta E.N."/>
            <person name="Kraberger S."/>
            <person name="Lund M.C."/>
            <person name="Custer J.M."/>
            <person name="Vargas K.M."/>
            <person name="Ehmke E.E."/>
            <person name="Yoder A.D."/>
            <person name="Varsani A."/>
        </authorList>
    </citation>
    <scope>NUCLEOTIDE SEQUENCE</scope>
    <source>
        <strain evidence="1">Duke_22FF_208</strain>
    </source>
</reference>
<organism evidence="1">
    <name type="scientific">Dulem virus 37</name>
    <dbReference type="NCBI Taxonomy" id="3145755"/>
    <lineage>
        <taxon>Viruses</taxon>
        <taxon>Duplodnaviria</taxon>
        <taxon>Heunggongvirae</taxon>
        <taxon>Uroviricota</taxon>
        <taxon>Caudoviricetes</taxon>
    </lineage>
</organism>
<accession>A0AAU8AXD9</accession>
<proteinExistence type="predicted"/>
<evidence type="ECO:0000313" key="1">
    <source>
        <dbReference type="EMBL" id="XCD04254.1"/>
    </source>
</evidence>
<dbReference type="EMBL" id="PP511443">
    <property type="protein sequence ID" value="XCD04254.1"/>
    <property type="molecule type" value="Genomic_DNA"/>
</dbReference>
<protein>
    <submittedName>
        <fullName evidence="1">Uncharacterized protein</fullName>
    </submittedName>
</protein>
<name>A0AAU8AXD9_9CAUD</name>
<sequence>MTATTRITMKNLLLITRAFTGTFLKWLKS</sequence>